<reference evidence="3" key="1">
    <citation type="submission" date="2018-06" db="EMBL/GenBank/DDBJ databases">
        <authorList>
            <person name="Zhirakovskaya E."/>
        </authorList>
    </citation>
    <scope>NUCLEOTIDE SEQUENCE</scope>
</reference>
<dbReference type="Gene3D" id="2.60.120.1440">
    <property type="match status" value="1"/>
</dbReference>
<evidence type="ECO:0000313" key="3">
    <source>
        <dbReference type="EMBL" id="VAX38340.1"/>
    </source>
</evidence>
<keyword evidence="1" id="KW-0812">Transmembrane</keyword>
<protein>
    <recommendedName>
        <fullName evidence="2">FecR protein domain-containing protein</fullName>
    </recommendedName>
</protein>
<evidence type="ECO:0000259" key="2">
    <source>
        <dbReference type="Pfam" id="PF04773"/>
    </source>
</evidence>
<dbReference type="PANTHER" id="PTHR30273">
    <property type="entry name" value="PERIPLASMIC SIGNAL SENSOR AND SIGMA FACTOR ACTIVATOR FECR-RELATED"/>
    <property type="match status" value="1"/>
</dbReference>
<gene>
    <name evidence="3" type="ORF">MNBD_PLANCTO02-2718</name>
</gene>
<evidence type="ECO:0000256" key="1">
    <source>
        <dbReference type="SAM" id="Phobius"/>
    </source>
</evidence>
<feature type="domain" description="FecR protein" evidence="2">
    <location>
        <begin position="170"/>
        <end position="253"/>
    </location>
</feature>
<organism evidence="3">
    <name type="scientific">hydrothermal vent metagenome</name>
    <dbReference type="NCBI Taxonomy" id="652676"/>
    <lineage>
        <taxon>unclassified sequences</taxon>
        <taxon>metagenomes</taxon>
        <taxon>ecological metagenomes</taxon>
    </lineage>
</organism>
<proteinExistence type="predicted"/>
<dbReference type="PANTHER" id="PTHR30273:SF2">
    <property type="entry name" value="PROTEIN FECR"/>
    <property type="match status" value="1"/>
</dbReference>
<dbReference type="EMBL" id="UOGL01000181">
    <property type="protein sequence ID" value="VAX38340.1"/>
    <property type="molecule type" value="Genomic_DNA"/>
</dbReference>
<keyword evidence="1" id="KW-0472">Membrane</keyword>
<dbReference type="AlphaFoldDB" id="A0A3B1DT94"/>
<feature type="transmembrane region" description="Helical" evidence="1">
    <location>
        <begin position="110"/>
        <end position="130"/>
    </location>
</feature>
<accession>A0A3B1DT94</accession>
<dbReference type="GO" id="GO:0016989">
    <property type="term" value="F:sigma factor antagonist activity"/>
    <property type="evidence" value="ECO:0007669"/>
    <property type="project" value="TreeGrafter"/>
</dbReference>
<name>A0A3B1DT94_9ZZZZ</name>
<dbReference type="Pfam" id="PF04773">
    <property type="entry name" value="FecR"/>
    <property type="match status" value="1"/>
</dbReference>
<keyword evidence="1" id="KW-1133">Transmembrane helix</keyword>
<dbReference type="InterPro" id="IPR012373">
    <property type="entry name" value="Ferrdict_sens_TM"/>
</dbReference>
<dbReference type="InterPro" id="IPR006860">
    <property type="entry name" value="FecR"/>
</dbReference>
<sequence length="452" mass="50666">MNLPASLRKEMHELCCVYLLERMTVEQAARLENLVINNSDACQFFVESMSLDAHLQWGAIPSAEGFRFIPDQSDPLSQKEVEAASRRIARLPRKSIWDNTKRRLLKNSSLFALTGGLLLFFVFLIASFLWSSSEGATLVDSHHVVWSKETLPIEKNGKIETGIQNELLEGSVDLLFSTGVKVMITAPATFQITGKNKMSLSRGMLLANVTTEEGKGFTVETPSGLVTDLGTIFGVEVDLSGTSSTQVFKGKVQLTSSSGVKTALSAGKTMQCKVGEKQWEESEKLSTEFYAALQENNNTLKKDIVFVHRIARGIPGVDRYEGTSYLMYSKTPVEERFAEDLKNPWDVYTQHFIAVHFDETTERWLFQENQTYHEFKPTSTDLIIARTEPVEKQKDGAWSRKIISFKEQSGSIHGIPFGYMTGDITFHPNMLAGKPNAGEFTLKGTYFIRHTK</sequence>